<feature type="transmembrane region" description="Helical" evidence="1">
    <location>
        <begin position="45"/>
        <end position="64"/>
    </location>
</feature>
<proteinExistence type="predicted"/>
<organism evidence="2 3">
    <name type="scientific">Exobacillus caeni</name>
    <dbReference type="NCBI Taxonomy" id="2574798"/>
    <lineage>
        <taxon>Bacteria</taxon>
        <taxon>Bacillati</taxon>
        <taxon>Bacillota</taxon>
        <taxon>Bacilli</taxon>
        <taxon>Bacillales</taxon>
        <taxon>Guptibacillaceae</taxon>
        <taxon>Exobacillus</taxon>
    </lineage>
</organism>
<evidence type="ECO:0000256" key="1">
    <source>
        <dbReference type="SAM" id="Phobius"/>
    </source>
</evidence>
<dbReference type="RefSeq" id="WP_138123438.1">
    <property type="nucleotide sequence ID" value="NZ_SWLG01000002.1"/>
</dbReference>
<comment type="caution">
    <text evidence="2">The sequence shown here is derived from an EMBL/GenBank/DDBJ whole genome shotgun (WGS) entry which is preliminary data.</text>
</comment>
<keyword evidence="1" id="KW-0472">Membrane</keyword>
<feature type="transmembrane region" description="Helical" evidence="1">
    <location>
        <begin position="105"/>
        <end position="127"/>
    </location>
</feature>
<keyword evidence="1" id="KW-1133">Transmembrane helix</keyword>
<accession>A0A5R9F6K3</accession>
<name>A0A5R9F6K3_9BACL</name>
<evidence type="ECO:0000313" key="3">
    <source>
        <dbReference type="Proteomes" id="UP000308230"/>
    </source>
</evidence>
<evidence type="ECO:0000313" key="2">
    <source>
        <dbReference type="EMBL" id="TLS38661.1"/>
    </source>
</evidence>
<dbReference type="AlphaFoldDB" id="A0A5R9F6K3"/>
<dbReference type="OrthoDB" id="2617635at2"/>
<keyword evidence="3" id="KW-1185">Reference proteome</keyword>
<gene>
    <name evidence="2" type="ORF">FCL54_03940</name>
</gene>
<protein>
    <submittedName>
        <fullName evidence="2">Uncharacterized protein</fullName>
    </submittedName>
</protein>
<feature type="transmembrane region" description="Helical" evidence="1">
    <location>
        <begin position="71"/>
        <end position="93"/>
    </location>
</feature>
<dbReference type="Proteomes" id="UP000308230">
    <property type="component" value="Unassembled WGS sequence"/>
</dbReference>
<sequence length="133" mass="14947">MLAATHILGGAAVYKLTGSKGWIGLPLAFASHLVLDRIPHYDLNITWNLFLGLPIILFVLFLAWKQNDALLPVAGFLGALPDILMILQVGGFFHRIHMSFHFEVYYPLPVYLFFIEGGIAVSLLYYISRERGK</sequence>
<dbReference type="EMBL" id="SWLG01000002">
    <property type="protein sequence ID" value="TLS38661.1"/>
    <property type="molecule type" value="Genomic_DNA"/>
</dbReference>
<keyword evidence="1" id="KW-0812">Transmembrane</keyword>
<reference evidence="2 3" key="1">
    <citation type="submission" date="2019-04" db="EMBL/GenBank/DDBJ databases">
        <title>Bacillus caeni sp. nov., a bacterium isolated from mangrove sediment.</title>
        <authorList>
            <person name="Huang H."/>
            <person name="Mo K."/>
            <person name="Hu Y."/>
        </authorList>
    </citation>
    <scope>NUCLEOTIDE SEQUENCE [LARGE SCALE GENOMIC DNA]</scope>
    <source>
        <strain evidence="2 3">HB172195</strain>
    </source>
</reference>